<dbReference type="InterPro" id="IPR006199">
    <property type="entry name" value="LexA_DNA-bd_dom"/>
</dbReference>
<evidence type="ECO:0000256" key="10">
    <source>
        <dbReference type="ARBA" id="ARBA00023163"/>
    </source>
</evidence>
<dbReference type="GO" id="GO:0009432">
    <property type="term" value="P:SOS response"/>
    <property type="evidence" value="ECO:0007669"/>
    <property type="project" value="UniProtKB-UniRule"/>
</dbReference>
<dbReference type="GO" id="GO:0003677">
    <property type="term" value="F:DNA binding"/>
    <property type="evidence" value="ECO:0007669"/>
    <property type="project" value="UniProtKB-UniRule"/>
</dbReference>
<dbReference type="PRINTS" id="PR00726">
    <property type="entry name" value="LEXASERPTASE"/>
</dbReference>
<keyword evidence="9 13" id="KW-0238">DNA-binding</keyword>
<dbReference type="HAMAP" id="MF_00015">
    <property type="entry name" value="LexA"/>
    <property type="match status" value="1"/>
</dbReference>
<comment type="subunit">
    <text evidence="2 13">Homodimer.</text>
</comment>
<keyword evidence="4 13" id="KW-0235">DNA replication</keyword>
<dbReference type="OrthoDB" id="9787787at2"/>
<dbReference type="SUPFAM" id="SSF51306">
    <property type="entry name" value="LexA/Signal peptidase"/>
    <property type="match status" value="1"/>
</dbReference>
<dbReference type="AlphaFoldDB" id="A0A3M8QNG5"/>
<dbReference type="GO" id="GO:0006508">
    <property type="term" value="P:proteolysis"/>
    <property type="evidence" value="ECO:0007669"/>
    <property type="project" value="InterPro"/>
</dbReference>
<evidence type="ECO:0000256" key="1">
    <source>
        <dbReference type="ARBA" id="ARBA00007484"/>
    </source>
</evidence>
<dbReference type="GO" id="GO:0045892">
    <property type="term" value="P:negative regulation of DNA-templated transcription"/>
    <property type="evidence" value="ECO:0007669"/>
    <property type="project" value="UniProtKB-UniRule"/>
</dbReference>
<evidence type="ECO:0000256" key="3">
    <source>
        <dbReference type="ARBA" id="ARBA00022491"/>
    </source>
</evidence>
<keyword evidence="5 13" id="KW-0227">DNA damage</keyword>
<keyword evidence="11 13" id="KW-0234">DNA repair</keyword>
<evidence type="ECO:0000256" key="2">
    <source>
        <dbReference type="ARBA" id="ARBA00011738"/>
    </source>
</evidence>
<gene>
    <name evidence="13 17" type="primary">lexA</name>
    <name evidence="17" type="ORF">EC580_14335</name>
</gene>
<dbReference type="GO" id="GO:0004252">
    <property type="term" value="F:serine-type endopeptidase activity"/>
    <property type="evidence" value="ECO:0007669"/>
    <property type="project" value="UniProtKB-UniRule"/>
</dbReference>
<feature type="domain" description="LexA repressor DNA-binding" evidence="16">
    <location>
        <begin position="4"/>
        <end position="66"/>
    </location>
</feature>
<dbReference type="InterPro" id="IPR006200">
    <property type="entry name" value="LexA"/>
</dbReference>
<accession>A0A3M8QNG5</accession>
<evidence type="ECO:0000256" key="13">
    <source>
        <dbReference type="HAMAP-Rule" id="MF_00015"/>
    </source>
</evidence>
<evidence type="ECO:0000259" key="16">
    <source>
        <dbReference type="Pfam" id="PF01726"/>
    </source>
</evidence>
<dbReference type="NCBIfam" id="TIGR00498">
    <property type="entry name" value="lexA"/>
    <property type="match status" value="1"/>
</dbReference>
<evidence type="ECO:0000256" key="12">
    <source>
        <dbReference type="ARBA" id="ARBA00023236"/>
    </source>
</evidence>
<dbReference type="GO" id="GO:0006281">
    <property type="term" value="P:DNA repair"/>
    <property type="evidence" value="ECO:0007669"/>
    <property type="project" value="UniProtKB-UniRule"/>
</dbReference>
<dbReference type="RefSeq" id="WP_123106240.1">
    <property type="nucleotide sequence ID" value="NZ_CP127527.1"/>
</dbReference>
<dbReference type="InterPro" id="IPR036388">
    <property type="entry name" value="WH-like_DNA-bd_sf"/>
</dbReference>
<keyword evidence="7 13" id="KW-0068">Autocatalytic cleavage</keyword>
<dbReference type="Gene3D" id="1.10.10.10">
    <property type="entry name" value="Winged helix-like DNA-binding domain superfamily/Winged helix DNA-binding domain"/>
    <property type="match status" value="1"/>
</dbReference>
<evidence type="ECO:0000256" key="4">
    <source>
        <dbReference type="ARBA" id="ARBA00022705"/>
    </source>
</evidence>
<dbReference type="GO" id="GO:0006260">
    <property type="term" value="P:DNA replication"/>
    <property type="evidence" value="ECO:0007669"/>
    <property type="project" value="UniProtKB-UniRule"/>
</dbReference>
<keyword evidence="3 13" id="KW-0678">Repressor</keyword>
<dbReference type="Pfam" id="PF00717">
    <property type="entry name" value="Peptidase_S24"/>
    <property type="match status" value="1"/>
</dbReference>
<name>A0A3M8QNG5_9PROT</name>
<keyword evidence="12 13" id="KW-0742">SOS response</keyword>
<keyword evidence="6 13" id="KW-0378">Hydrolase</keyword>
<evidence type="ECO:0000256" key="7">
    <source>
        <dbReference type="ARBA" id="ARBA00022813"/>
    </source>
</evidence>
<protein>
    <recommendedName>
        <fullName evidence="13">LexA repressor</fullName>
        <ecNumber evidence="13">3.4.21.88</ecNumber>
    </recommendedName>
</protein>
<feature type="domain" description="Peptidase S24/S26A/S26B/S26C" evidence="15">
    <location>
        <begin position="77"/>
        <end position="192"/>
    </location>
</feature>
<dbReference type="InterPro" id="IPR050077">
    <property type="entry name" value="LexA_repressor"/>
</dbReference>
<evidence type="ECO:0000313" key="17">
    <source>
        <dbReference type="EMBL" id="RNF57799.1"/>
    </source>
</evidence>
<dbReference type="InterPro" id="IPR036390">
    <property type="entry name" value="WH_DNA-bd_sf"/>
</dbReference>
<dbReference type="PANTHER" id="PTHR33516">
    <property type="entry name" value="LEXA REPRESSOR"/>
    <property type="match status" value="1"/>
</dbReference>
<dbReference type="InterPro" id="IPR039418">
    <property type="entry name" value="LexA-like"/>
</dbReference>
<comment type="catalytic activity">
    <reaction evidence="13">
        <text>Hydrolysis of Ala-|-Gly bond in repressor LexA.</text>
        <dbReference type="EC" id="3.4.21.88"/>
    </reaction>
</comment>
<comment type="function">
    <text evidence="13">Represses a number of genes involved in the response to DNA damage (SOS response), including recA and lexA. In the presence of single-stranded DNA, RecA interacts with LexA causing an autocatalytic cleavage which disrupts the DNA-binding part of LexA, leading to derepression of the SOS regulon and eventually DNA repair.</text>
</comment>
<feature type="active site" description="For autocatalytic cleavage activity" evidence="13">
    <location>
        <position position="118"/>
    </location>
</feature>
<evidence type="ECO:0000256" key="6">
    <source>
        <dbReference type="ARBA" id="ARBA00022801"/>
    </source>
</evidence>
<evidence type="ECO:0000256" key="8">
    <source>
        <dbReference type="ARBA" id="ARBA00023015"/>
    </source>
</evidence>
<sequence length="201" mass="22359">MDHVLTKRQAEILAWLQEQMAVDGLPPTRMELMHAFGFRSPNAAESHLRALARKGFIEIQEGTARGIRLRERPGLSVVGRVAAGQPILAEAHLEGRYSLDAHLFQPNADYLLRVQGMSMRDAGILDGDLLAVHRTQEVRDGQVVVARVDGEVTVKRWRREGDRVLLLPENPDFSPIVVDLRRQALAIEGVVVGLIRLGRGI</sequence>
<feature type="active site" description="For autocatalytic cleavage activity" evidence="13">
    <location>
        <position position="155"/>
    </location>
</feature>
<dbReference type="FunFam" id="1.10.10.10:FF:000009">
    <property type="entry name" value="LexA repressor"/>
    <property type="match status" value="1"/>
</dbReference>
<dbReference type="InterPro" id="IPR006197">
    <property type="entry name" value="Peptidase_S24_LexA"/>
</dbReference>
<evidence type="ECO:0000259" key="15">
    <source>
        <dbReference type="Pfam" id="PF00717"/>
    </source>
</evidence>
<keyword evidence="10 13" id="KW-0804">Transcription</keyword>
<organism evidence="17">
    <name type="scientific">Acidithiobacillus sulfuriphilus</name>
    <dbReference type="NCBI Taxonomy" id="1867749"/>
    <lineage>
        <taxon>Bacteria</taxon>
        <taxon>Pseudomonadati</taxon>
        <taxon>Pseudomonadota</taxon>
        <taxon>Acidithiobacillia</taxon>
        <taxon>Acidithiobacillales</taxon>
        <taxon>Acidithiobacillaceae</taxon>
        <taxon>Acidithiobacillus</taxon>
    </lineage>
</organism>
<evidence type="ECO:0000256" key="11">
    <source>
        <dbReference type="ARBA" id="ARBA00023204"/>
    </source>
</evidence>
<dbReference type="EC" id="3.4.21.88" evidence="13"/>
<dbReference type="CDD" id="cd06529">
    <property type="entry name" value="S24_LexA-like"/>
    <property type="match status" value="1"/>
</dbReference>
<keyword evidence="8 13" id="KW-0805">Transcription regulation</keyword>
<proteinExistence type="inferred from homology"/>
<dbReference type="Gene3D" id="2.10.109.10">
    <property type="entry name" value="Umud Fragment, subunit A"/>
    <property type="match status" value="1"/>
</dbReference>
<evidence type="ECO:0000256" key="14">
    <source>
        <dbReference type="RuleBase" id="RU003991"/>
    </source>
</evidence>
<reference evidence="17" key="1">
    <citation type="submission" date="2018-10" db="EMBL/GenBank/DDBJ databases">
        <title>Acidithiobacillus sulfuriphilus sp. nov.: an extremely acidophilic sulfur-oxidizing chemolithotroph isolated from a neutral pH environment.</title>
        <authorList>
            <person name="Falagan C."/>
            <person name="Moya-Beltran A."/>
            <person name="Quatrini R."/>
            <person name="Johnson D.B."/>
        </authorList>
    </citation>
    <scope>NUCLEOTIDE SEQUENCE [LARGE SCALE GENOMIC DNA]</scope>
    <source>
        <strain evidence="17">CJ-2</strain>
    </source>
</reference>
<feature type="DNA-binding region" description="H-T-H motif" evidence="13">
    <location>
        <begin position="29"/>
        <end position="49"/>
    </location>
</feature>
<evidence type="ECO:0000256" key="5">
    <source>
        <dbReference type="ARBA" id="ARBA00022763"/>
    </source>
</evidence>
<comment type="caution">
    <text evidence="17">The sequence shown here is derived from an EMBL/GenBank/DDBJ whole genome shotgun (WGS) entry which is preliminary data.</text>
</comment>
<dbReference type="FunFam" id="2.10.109.10:FF:000001">
    <property type="entry name" value="LexA repressor"/>
    <property type="match status" value="1"/>
</dbReference>
<feature type="site" description="Cleavage; by autolysis" evidence="13">
    <location>
        <begin position="83"/>
        <end position="84"/>
    </location>
</feature>
<dbReference type="Pfam" id="PF01726">
    <property type="entry name" value="LexA_DNA_bind"/>
    <property type="match status" value="1"/>
</dbReference>
<dbReference type="SUPFAM" id="SSF46785">
    <property type="entry name" value="Winged helix' DNA-binding domain"/>
    <property type="match status" value="1"/>
</dbReference>
<evidence type="ECO:0000256" key="9">
    <source>
        <dbReference type="ARBA" id="ARBA00023125"/>
    </source>
</evidence>
<dbReference type="InterPro" id="IPR036286">
    <property type="entry name" value="LexA/Signal_pep-like_sf"/>
</dbReference>
<dbReference type="InterPro" id="IPR015927">
    <property type="entry name" value="Peptidase_S24_S26A/B/C"/>
</dbReference>
<dbReference type="PANTHER" id="PTHR33516:SF2">
    <property type="entry name" value="LEXA REPRESSOR-RELATED"/>
    <property type="match status" value="1"/>
</dbReference>
<dbReference type="EMBL" id="RIZI01000195">
    <property type="protein sequence ID" value="RNF57799.1"/>
    <property type="molecule type" value="Genomic_DNA"/>
</dbReference>
<comment type="similarity">
    <text evidence="1 13 14">Belongs to the peptidase S24 family.</text>
</comment>